<dbReference type="HOGENOM" id="CLU_664197_0_0_1"/>
<accession>A0A015L7P1</accession>
<organism evidence="2 3">
    <name type="scientific">Rhizophagus irregularis (strain DAOM 197198w)</name>
    <name type="common">Glomus intraradices</name>
    <dbReference type="NCBI Taxonomy" id="1432141"/>
    <lineage>
        <taxon>Eukaryota</taxon>
        <taxon>Fungi</taxon>
        <taxon>Fungi incertae sedis</taxon>
        <taxon>Mucoromycota</taxon>
        <taxon>Glomeromycotina</taxon>
        <taxon>Glomeromycetes</taxon>
        <taxon>Glomerales</taxon>
        <taxon>Glomeraceae</taxon>
        <taxon>Rhizophagus</taxon>
    </lineage>
</organism>
<feature type="compositionally biased region" description="Polar residues" evidence="1">
    <location>
        <begin position="113"/>
        <end position="140"/>
    </location>
</feature>
<feature type="compositionally biased region" description="Low complexity" evidence="1">
    <location>
        <begin position="241"/>
        <end position="255"/>
    </location>
</feature>
<feature type="compositionally biased region" description="Pro residues" evidence="1">
    <location>
        <begin position="287"/>
        <end position="297"/>
    </location>
</feature>
<feature type="compositionally biased region" description="Polar residues" evidence="1">
    <location>
        <begin position="209"/>
        <end position="240"/>
    </location>
</feature>
<dbReference type="STRING" id="1432141.A0A015L7P1"/>
<keyword evidence="3" id="KW-1185">Reference proteome</keyword>
<evidence type="ECO:0000313" key="2">
    <source>
        <dbReference type="EMBL" id="EXX68571.1"/>
    </source>
</evidence>
<feature type="compositionally biased region" description="Polar residues" evidence="1">
    <location>
        <begin position="80"/>
        <end position="106"/>
    </location>
</feature>
<sequence>MEGSNYYAPGGMNSGRRNDNRYQQQQQYSYERPNLSKEHQLFQESQLRNNKNNNNNNGVYNYVSHLSPGNQPSIYPPPSLQDQHNIHKSSQMNMMQNHQFPPSSNKPYKEYPPSSNRPYNEFPPSSNYPINGNISPSTPYNHLMPSPNFPPTNKMINERPSQPLQNKGEFSKFPPPPSYNQLKPSSNFPSSSNNERQNKGEFSKYSPPLSYNQMQMRPSQPSQNKYYPSPSYNQIPSSNFPNNQIPPQSKIQPPSYNQMVTPSPGITTLNPNDRFSPNPPINLHNPSPNPIPNPSPITPQQNEKNDDKIQGQVDHSIPSVERSLTQLTSLEQVWDMPLVNDGKPTWKFWFCKIFIILLILSCSSIGVSIKLTLNNLGIGSSGLVGSNETNNENCNVPPDCGKSQTLCIGLDGCFTCLPFCPLDGKKPSKNNS</sequence>
<dbReference type="Proteomes" id="UP000022910">
    <property type="component" value="Unassembled WGS sequence"/>
</dbReference>
<protein>
    <submittedName>
        <fullName evidence="2">Uncharacterized protein</fullName>
    </submittedName>
</protein>
<gene>
    <name evidence="2" type="ORF">RirG_103910</name>
</gene>
<dbReference type="OrthoDB" id="2393565at2759"/>
<name>A0A015L7P1_RHIIW</name>
<dbReference type="EMBL" id="JEMT01017249">
    <property type="protein sequence ID" value="EXX68571.1"/>
    <property type="molecule type" value="Genomic_DNA"/>
</dbReference>
<feature type="compositionally biased region" description="Polar residues" evidence="1">
    <location>
        <begin position="256"/>
        <end position="275"/>
    </location>
</feature>
<feature type="compositionally biased region" description="Low complexity" evidence="1">
    <location>
        <begin position="184"/>
        <end position="194"/>
    </location>
</feature>
<proteinExistence type="predicted"/>
<reference evidence="2 3" key="1">
    <citation type="submission" date="2014-02" db="EMBL/GenBank/DDBJ databases">
        <title>Single nucleus genome sequencing reveals high similarity among nuclei of an endomycorrhizal fungus.</title>
        <authorList>
            <person name="Lin K."/>
            <person name="Geurts R."/>
            <person name="Zhang Z."/>
            <person name="Limpens E."/>
            <person name="Saunders D.G."/>
            <person name="Mu D."/>
            <person name="Pang E."/>
            <person name="Cao H."/>
            <person name="Cha H."/>
            <person name="Lin T."/>
            <person name="Zhou Q."/>
            <person name="Shang Y."/>
            <person name="Li Y."/>
            <person name="Ivanov S."/>
            <person name="Sharma T."/>
            <person name="Velzen R.V."/>
            <person name="Ruijter N.D."/>
            <person name="Aanen D.K."/>
            <person name="Win J."/>
            <person name="Kamoun S."/>
            <person name="Bisseling T."/>
            <person name="Huang S."/>
        </authorList>
    </citation>
    <scope>NUCLEOTIDE SEQUENCE [LARGE SCALE GENOMIC DNA]</scope>
    <source>
        <strain evidence="3">DAOM197198w</strain>
    </source>
</reference>
<evidence type="ECO:0000256" key="1">
    <source>
        <dbReference type="SAM" id="MobiDB-lite"/>
    </source>
</evidence>
<dbReference type="AlphaFoldDB" id="A0A015L7P1"/>
<evidence type="ECO:0000313" key="3">
    <source>
        <dbReference type="Proteomes" id="UP000022910"/>
    </source>
</evidence>
<feature type="region of interest" description="Disordered" evidence="1">
    <location>
        <begin position="1"/>
        <end position="308"/>
    </location>
</feature>
<comment type="caution">
    <text evidence="2">The sequence shown here is derived from an EMBL/GenBank/DDBJ whole genome shotgun (WGS) entry which is preliminary data.</text>
</comment>